<sequence length="416" mass="47719">MWWKNAVIYELYVDKFAENFAGLSEKLGYLKSLGINCVHILPHYPSPMVDDGYDVSDYKSVRAELGTIEDFEKFTKSAHGLGIKIIVDLVLNHASINHPLFIEASRDKNALSRNLFLWSDTGKEYASAINSFPHLKPKNWIYNKITRDYYFSTFYPEQADFNWANPKVLVFFLDVMEFWVSRGADGFRLDAVSHLVKKEGTNSKGLPVVHEILKQLRTHIDKNFPDVILLAEVHDDISKMKSYFGAGDECHLVYNFYLNERMWLALKRDDKSTFEKALAASASMPGNSAWANFLRSYDEISMSTLEPSEVNEVADYFDPAKKFRFRSYIAMRQGSMFKGDKEKTLEAFGWLFEAPGAHVIYYGDEIGLENADILAGEDARKTVRGYFDWPRAEKEMRNKASLWNSLKDLISVSAVK</sequence>
<dbReference type="SUPFAM" id="SSF51445">
    <property type="entry name" value="(Trans)glycosidases"/>
    <property type="match status" value="1"/>
</dbReference>
<comment type="caution">
    <text evidence="2">The sequence shown here is derived from an EMBL/GenBank/DDBJ whole genome shotgun (WGS) entry which is preliminary data.</text>
</comment>
<dbReference type="Pfam" id="PF00128">
    <property type="entry name" value="Alpha-amylase"/>
    <property type="match status" value="1"/>
</dbReference>
<dbReference type="Gene3D" id="3.20.20.80">
    <property type="entry name" value="Glycosidases"/>
    <property type="match status" value="1"/>
</dbReference>
<dbReference type="SMART" id="SM00642">
    <property type="entry name" value="Aamy"/>
    <property type="match status" value="1"/>
</dbReference>
<name>A0A0G1LG01_9BACT</name>
<dbReference type="EMBL" id="LCIR01000029">
    <property type="protein sequence ID" value="KKT58949.1"/>
    <property type="molecule type" value="Genomic_DNA"/>
</dbReference>
<dbReference type="Gene3D" id="3.90.400.10">
    <property type="entry name" value="Oligo-1,6-glucosidase, Domain 2"/>
    <property type="match status" value="1"/>
</dbReference>
<accession>A0A0G1LG01</accession>
<dbReference type="AlphaFoldDB" id="A0A0G1LG01"/>
<reference evidence="2 3" key="1">
    <citation type="journal article" date="2015" name="Nature">
        <title>rRNA introns, odd ribosomes, and small enigmatic genomes across a large radiation of phyla.</title>
        <authorList>
            <person name="Brown C.T."/>
            <person name="Hug L.A."/>
            <person name="Thomas B.C."/>
            <person name="Sharon I."/>
            <person name="Castelle C.J."/>
            <person name="Singh A."/>
            <person name="Wilkins M.J."/>
            <person name="Williams K.H."/>
            <person name="Banfield J.F."/>
        </authorList>
    </citation>
    <scope>NUCLEOTIDE SEQUENCE [LARGE SCALE GENOMIC DNA]</scope>
</reference>
<evidence type="ECO:0000313" key="2">
    <source>
        <dbReference type="EMBL" id="KKT58949.1"/>
    </source>
</evidence>
<evidence type="ECO:0000313" key="3">
    <source>
        <dbReference type="Proteomes" id="UP000034087"/>
    </source>
</evidence>
<protein>
    <submittedName>
        <fullName evidence="2">Alpha amylase family protein</fullName>
    </submittedName>
</protein>
<dbReference type="PANTHER" id="PTHR10357">
    <property type="entry name" value="ALPHA-AMYLASE FAMILY MEMBER"/>
    <property type="match status" value="1"/>
</dbReference>
<dbReference type="PANTHER" id="PTHR10357:SF219">
    <property type="entry name" value="MALTOSE ALPHA-D-GLUCOSYLTRANSFERASE"/>
    <property type="match status" value="1"/>
</dbReference>
<evidence type="ECO:0000259" key="1">
    <source>
        <dbReference type="SMART" id="SM00642"/>
    </source>
</evidence>
<dbReference type="InterPro" id="IPR017853">
    <property type="entry name" value="GH"/>
</dbReference>
<dbReference type="Proteomes" id="UP000034087">
    <property type="component" value="Unassembled WGS sequence"/>
</dbReference>
<dbReference type="GO" id="GO:0005975">
    <property type="term" value="P:carbohydrate metabolic process"/>
    <property type="evidence" value="ECO:0007669"/>
    <property type="project" value="InterPro"/>
</dbReference>
<dbReference type="InterPro" id="IPR006047">
    <property type="entry name" value="GH13_cat_dom"/>
</dbReference>
<gene>
    <name evidence="2" type="ORF">UW53_C0029G0005</name>
</gene>
<dbReference type="InterPro" id="IPR045857">
    <property type="entry name" value="O16G_dom_2"/>
</dbReference>
<proteinExistence type="predicted"/>
<feature type="domain" description="Glycosyl hydrolase family 13 catalytic" evidence="1">
    <location>
        <begin position="10"/>
        <end position="407"/>
    </location>
</feature>
<organism evidence="2 3">
    <name type="scientific">Candidatus Giovannonibacteria bacterium GW2011_GWA1_44_25</name>
    <dbReference type="NCBI Taxonomy" id="1618645"/>
    <lineage>
        <taxon>Bacteria</taxon>
        <taxon>Candidatus Giovannoniibacteriota</taxon>
    </lineage>
</organism>